<gene>
    <name evidence="2" type="ORF">NDU88_004154</name>
</gene>
<proteinExistence type="predicted"/>
<keyword evidence="3" id="KW-1185">Reference proteome</keyword>
<sequence>MHLLRLEDCQSTATQETPDAVTTVMLLARSHTCGTSQLSDGVQERLAAPEHLAEPCTESFCTRKKRLSTGEPSSPLKSTADRAASTMRDTYPRSCSPWRQRAGAQSAHLNAIRKLLPRFDGVAS</sequence>
<comment type="caution">
    <text evidence="2">The sequence shown here is derived from an EMBL/GenBank/DDBJ whole genome shotgun (WGS) entry which is preliminary data.</text>
</comment>
<name>A0AAV7RHW8_PLEWA</name>
<protein>
    <submittedName>
        <fullName evidence="2">Uncharacterized protein</fullName>
    </submittedName>
</protein>
<accession>A0AAV7RHW8</accession>
<dbReference type="AlphaFoldDB" id="A0AAV7RHW8"/>
<evidence type="ECO:0000256" key="1">
    <source>
        <dbReference type="SAM" id="MobiDB-lite"/>
    </source>
</evidence>
<reference evidence="2" key="1">
    <citation type="journal article" date="2022" name="bioRxiv">
        <title>Sequencing and chromosome-scale assembly of the giantPleurodeles waltlgenome.</title>
        <authorList>
            <person name="Brown T."/>
            <person name="Elewa A."/>
            <person name="Iarovenko S."/>
            <person name="Subramanian E."/>
            <person name="Araus A.J."/>
            <person name="Petzold A."/>
            <person name="Susuki M."/>
            <person name="Suzuki K.-i.T."/>
            <person name="Hayashi T."/>
            <person name="Toyoda A."/>
            <person name="Oliveira C."/>
            <person name="Osipova E."/>
            <person name="Leigh N.D."/>
            <person name="Simon A."/>
            <person name="Yun M.H."/>
        </authorList>
    </citation>
    <scope>NUCLEOTIDE SEQUENCE</scope>
    <source>
        <strain evidence="2">20211129_DDA</strain>
        <tissue evidence="2">Liver</tissue>
    </source>
</reference>
<dbReference type="EMBL" id="JANPWB010000009">
    <property type="protein sequence ID" value="KAJ1151372.1"/>
    <property type="molecule type" value="Genomic_DNA"/>
</dbReference>
<feature type="region of interest" description="Disordered" evidence="1">
    <location>
        <begin position="66"/>
        <end position="99"/>
    </location>
</feature>
<evidence type="ECO:0000313" key="2">
    <source>
        <dbReference type="EMBL" id="KAJ1151372.1"/>
    </source>
</evidence>
<evidence type="ECO:0000313" key="3">
    <source>
        <dbReference type="Proteomes" id="UP001066276"/>
    </source>
</evidence>
<organism evidence="2 3">
    <name type="scientific">Pleurodeles waltl</name>
    <name type="common">Iberian ribbed newt</name>
    <dbReference type="NCBI Taxonomy" id="8319"/>
    <lineage>
        <taxon>Eukaryota</taxon>
        <taxon>Metazoa</taxon>
        <taxon>Chordata</taxon>
        <taxon>Craniata</taxon>
        <taxon>Vertebrata</taxon>
        <taxon>Euteleostomi</taxon>
        <taxon>Amphibia</taxon>
        <taxon>Batrachia</taxon>
        <taxon>Caudata</taxon>
        <taxon>Salamandroidea</taxon>
        <taxon>Salamandridae</taxon>
        <taxon>Pleurodelinae</taxon>
        <taxon>Pleurodeles</taxon>
    </lineage>
</organism>
<dbReference type="Proteomes" id="UP001066276">
    <property type="component" value="Chromosome 5"/>
</dbReference>